<dbReference type="EMBL" id="SKBQ01000048">
    <property type="protein sequence ID" value="TPX11493.1"/>
    <property type="molecule type" value="Genomic_DNA"/>
</dbReference>
<proteinExistence type="predicted"/>
<dbReference type="Pfam" id="PF04082">
    <property type="entry name" value="Fungal_trans"/>
    <property type="match status" value="1"/>
</dbReference>
<dbReference type="Proteomes" id="UP000319257">
    <property type="component" value="Unassembled WGS sequence"/>
</dbReference>
<dbReference type="GO" id="GO:0005634">
    <property type="term" value="C:nucleus"/>
    <property type="evidence" value="ECO:0007669"/>
    <property type="project" value="UniProtKB-SubCell"/>
</dbReference>
<dbReference type="AlphaFoldDB" id="A0A507AUT6"/>
<dbReference type="InterPro" id="IPR052202">
    <property type="entry name" value="Yeast_MetPath_Reg"/>
</dbReference>
<dbReference type="PANTHER" id="PTHR47782:SF12">
    <property type="entry name" value="ZN(II)2CYS6 TRANSCRIPTION FACTOR (EUROFUNG)"/>
    <property type="match status" value="1"/>
</dbReference>
<dbReference type="InterPro" id="IPR006076">
    <property type="entry name" value="FAD-dep_OxRdtase"/>
</dbReference>
<evidence type="ECO:0000256" key="5">
    <source>
        <dbReference type="ARBA" id="ARBA00023125"/>
    </source>
</evidence>
<dbReference type="GO" id="GO:0043565">
    <property type="term" value="F:sequence-specific DNA binding"/>
    <property type="evidence" value="ECO:0007669"/>
    <property type="project" value="TreeGrafter"/>
</dbReference>
<dbReference type="RefSeq" id="XP_030993204.1">
    <property type="nucleotide sequence ID" value="XM_031142478.1"/>
</dbReference>
<feature type="domain" description="FAD dependent oxidoreductase" evidence="9">
    <location>
        <begin position="42"/>
        <end position="416"/>
    </location>
</feature>
<dbReference type="InterPro" id="IPR007219">
    <property type="entry name" value="XnlR_reg_dom"/>
</dbReference>
<keyword evidence="2" id="KW-0479">Metal-binding</keyword>
<keyword evidence="4" id="KW-0805">Transcription regulation</keyword>
<evidence type="ECO:0000256" key="2">
    <source>
        <dbReference type="ARBA" id="ARBA00022723"/>
    </source>
</evidence>
<dbReference type="Pfam" id="PF01266">
    <property type="entry name" value="DAO"/>
    <property type="match status" value="1"/>
</dbReference>
<evidence type="ECO:0008006" key="13">
    <source>
        <dbReference type="Google" id="ProtNLM"/>
    </source>
</evidence>
<evidence type="ECO:0000256" key="4">
    <source>
        <dbReference type="ARBA" id="ARBA00023015"/>
    </source>
</evidence>
<comment type="subcellular location">
    <subcellularLocation>
        <location evidence="1">Nucleus</location>
    </subcellularLocation>
</comment>
<keyword evidence="3" id="KW-0862">Zinc</keyword>
<dbReference type="Gene3D" id="3.30.9.10">
    <property type="entry name" value="D-Amino Acid Oxidase, subunit A, domain 2"/>
    <property type="match status" value="1"/>
</dbReference>
<organism evidence="11 12">
    <name type="scientific">Thyridium curvatum</name>
    <dbReference type="NCBI Taxonomy" id="1093900"/>
    <lineage>
        <taxon>Eukaryota</taxon>
        <taxon>Fungi</taxon>
        <taxon>Dikarya</taxon>
        <taxon>Ascomycota</taxon>
        <taxon>Pezizomycotina</taxon>
        <taxon>Sordariomycetes</taxon>
        <taxon>Sordariomycetidae</taxon>
        <taxon>Thyridiales</taxon>
        <taxon>Thyridiaceae</taxon>
        <taxon>Thyridium</taxon>
    </lineage>
</organism>
<dbReference type="GO" id="GO:0008270">
    <property type="term" value="F:zinc ion binding"/>
    <property type="evidence" value="ECO:0007669"/>
    <property type="project" value="InterPro"/>
</dbReference>
<feature type="compositionally biased region" description="Polar residues" evidence="8">
    <location>
        <begin position="751"/>
        <end position="762"/>
    </location>
</feature>
<keyword evidence="6" id="KW-0804">Transcription</keyword>
<evidence type="ECO:0000259" key="9">
    <source>
        <dbReference type="Pfam" id="PF01266"/>
    </source>
</evidence>
<sequence length="1018" mass="112684">MHSQNPGFPKRDGISQSCWLQGVQGDPLLRHRTTPQLPVSADIVIIGSGMTGTLAAKYCIEAWPEKSVVVLEARDFCSGATGRNAGHCKPDQWRGFSDYAKMFGPQESLRILENEGKTWSDLVTYVKENNVDCDLWVGDTLDVPVTTEAAAEAKDTFNQFQAAGGDVSHIRVTHDPEEAKKISRIKHAKACYAWQASTLYPWKLAAHVMREALKKGVNLQTHTLVRTVVRHQGTPNRWLVHSERGEIACSQVIHATNAYCPAIEESMRGLIRPSPHMCNEISPPPGFRGPKALKNSYGVLFPNGGLITINPRIPLEGTVLFGGSNPGQAGFERWLQDHPERWTDDGLSNFPSVTKAVQEFTSSQMMDWPNTKTPSEHDKHSWSGIIGLSADTVPFVGELPGLPGQWICAGHHGHAIDERKIMGGDRPARVVSNHTVEDESFEEADSPGLCQLQRSETEGAVCLVEDPATRKHRPRNYLETLEQRIAFLEGLLRQYRPDLADDHFVPFGSLPQQTQATGSLQPNGGQIHTLSPSSTSGRNDDGLKEDDLDELASKAGLLSLNAAGAEPYYLGSSSTFAFSRLINSSLRQVVQTDSQYPATTNQSIETTLPSPCLLPDYETAVRLSDAYFRNFHTQYPFLHEPTFRNWEAALVNDLSDFASFLTDPVALYFLNMVYAIGALILPDSGYSAEALYASAQMYIDHILEGEIDNESTSTGNAEESVLGIPHQEVDAEYPTDIEESCITENGVHGNPRTSPSDPPTNVTQSIHTFRIRRILSRIHSSIYSKPSCCCTVQHSHEGHIQHLRAEIEDWRANIPPVTPCSGEALALFSTPDWFDLEYNYAILQLYRVQIISRQATKSVFIDCLKAAESLCNGYRRSYLGKRTSYTWTAVHELFLAGLTYLHCLWTSAAAREARRHGEVNSTCTDCTIVLVLMAERWDAAAPYRDIFEKLANRTITMLDDRSKQEGPFLSPSANTGALDEGGLSDWVTQVTNAGIPEEFDGLFSSLAPEYLPESFSPL</sequence>
<dbReference type="InterPro" id="IPR036188">
    <property type="entry name" value="FAD/NAD-bd_sf"/>
</dbReference>
<gene>
    <name evidence="11" type="ORF">E0L32_007704</name>
</gene>
<dbReference type="PANTHER" id="PTHR47782">
    <property type="entry name" value="ZN(II)2CYS6 TRANSCRIPTION FACTOR (EUROFUNG)-RELATED"/>
    <property type="match status" value="1"/>
</dbReference>
<evidence type="ECO:0000256" key="7">
    <source>
        <dbReference type="ARBA" id="ARBA00023242"/>
    </source>
</evidence>
<feature type="region of interest" description="Disordered" evidence="8">
    <location>
        <begin position="743"/>
        <end position="762"/>
    </location>
</feature>
<dbReference type="CDD" id="cd12148">
    <property type="entry name" value="fungal_TF_MHR"/>
    <property type="match status" value="1"/>
</dbReference>
<evidence type="ECO:0000256" key="1">
    <source>
        <dbReference type="ARBA" id="ARBA00004123"/>
    </source>
</evidence>
<dbReference type="GO" id="GO:0000981">
    <property type="term" value="F:DNA-binding transcription factor activity, RNA polymerase II-specific"/>
    <property type="evidence" value="ECO:0007669"/>
    <property type="project" value="TreeGrafter"/>
</dbReference>
<reference evidence="11 12" key="1">
    <citation type="submission" date="2019-06" db="EMBL/GenBank/DDBJ databases">
        <title>Draft genome sequence of the filamentous fungus Phialemoniopsis curvata isolated from diesel fuel.</title>
        <authorList>
            <person name="Varaljay V.A."/>
            <person name="Lyon W.J."/>
            <person name="Crouch A.L."/>
            <person name="Drake C.E."/>
            <person name="Hollomon J.M."/>
            <person name="Nadeau L.J."/>
            <person name="Nunn H.S."/>
            <person name="Stevenson B.S."/>
            <person name="Bojanowski C.L."/>
            <person name="Crookes-Goodson W.J."/>
        </authorList>
    </citation>
    <scope>NUCLEOTIDE SEQUENCE [LARGE SCALE GENOMIC DNA]</scope>
    <source>
        <strain evidence="11 12">D216</strain>
    </source>
</reference>
<evidence type="ECO:0000313" key="11">
    <source>
        <dbReference type="EMBL" id="TPX11493.1"/>
    </source>
</evidence>
<keyword evidence="5" id="KW-0238">DNA-binding</keyword>
<evidence type="ECO:0000256" key="8">
    <source>
        <dbReference type="SAM" id="MobiDB-lite"/>
    </source>
</evidence>
<feature type="compositionally biased region" description="Polar residues" evidence="8">
    <location>
        <begin position="510"/>
        <end position="537"/>
    </location>
</feature>
<protein>
    <recommendedName>
        <fullName evidence="13">FAD dependent oxidoreductase domain-containing protein</fullName>
    </recommendedName>
</protein>
<dbReference type="GeneID" id="41975151"/>
<dbReference type="OrthoDB" id="429143at2759"/>
<feature type="region of interest" description="Disordered" evidence="8">
    <location>
        <begin position="508"/>
        <end position="545"/>
    </location>
</feature>
<keyword evidence="12" id="KW-1185">Reference proteome</keyword>
<dbReference type="InParanoid" id="A0A507AUT6"/>
<dbReference type="GO" id="GO:0006351">
    <property type="term" value="P:DNA-templated transcription"/>
    <property type="evidence" value="ECO:0007669"/>
    <property type="project" value="InterPro"/>
</dbReference>
<name>A0A507AUT6_9PEZI</name>
<dbReference type="Gene3D" id="3.50.50.60">
    <property type="entry name" value="FAD/NAD(P)-binding domain"/>
    <property type="match status" value="1"/>
</dbReference>
<evidence type="ECO:0000313" key="12">
    <source>
        <dbReference type="Proteomes" id="UP000319257"/>
    </source>
</evidence>
<evidence type="ECO:0000259" key="10">
    <source>
        <dbReference type="Pfam" id="PF04082"/>
    </source>
</evidence>
<evidence type="ECO:0000256" key="3">
    <source>
        <dbReference type="ARBA" id="ARBA00022833"/>
    </source>
</evidence>
<dbReference type="CDD" id="cd14653">
    <property type="entry name" value="ZIP_Gal4p-like"/>
    <property type="match status" value="1"/>
</dbReference>
<dbReference type="STRING" id="1093900.A0A507AUT6"/>
<dbReference type="SUPFAM" id="SSF51905">
    <property type="entry name" value="FAD/NAD(P)-binding domain"/>
    <property type="match status" value="1"/>
</dbReference>
<keyword evidence="7" id="KW-0539">Nucleus</keyword>
<accession>A0A507AUT6</accession>
<comment type="caution">
    <text evidence="11">The sequence shown here is derived from an EMBL/GenBank/DDBJ whole genome shotgun (WGS) entry which is preliminary data.</text>
</comment>
<evidence type="ECO:0000256" key="6">
    <source>
        <dbReference type="ARBA" id="ARBA00023163"/>
    </source>
</evidence>
<feature type="domain" description="Xylanolytic transcriptional activator regulatory" evidence="10">
    <location>
        <begin position="625"/>
        <end position="705"/>
    </location>
</feature>
<dbReference type="GO" id="GO:0045944">
    <property type="term" value="P:positive regulation of transcription by RNA polymerase II"/>
    <property type="evidence" value="ECO:0007669"/>
    <property type="project" value="TreeGrafter"/>
</dbReference>